<name>H1SAX3_9BURK</name>
<dbReference type="AlphaFoldDB" id="H1SAX3"/>
<dbReference type="InterPro" id="IPR024474">
    <property type="entry name" value="Znf_dom_IS66"/>
</dbReference>
<dbReference type="InterPro" id="IPR024463">
    <property type="entry name" value="Transposase_TnpC_homeodom"/>
</dbReference>
<sequence length="281" mass="30742">MCRNWRLQINQLELRLEDLQAEEAAAAAATAEPKKARKRDAAPGRTPLPEHLEREERVYQPADEACPACGGALKDLGEDVVEQLEFVHAHFRMIRHRRPKKACSCCDCIVQAAAPSCPIDRGIAGPALVAQIAVSKFVDHLPLYRQSVIYARESVELDRSTMASWLGELYALVGPLVNALRRYVLTPGKVHADDTPVPVLAPGSLPCVVATLSLTIAFLCAGNPSAIRCTAFFRLNISFLSNMTNNSPLSPPSYVANQKAPFELTAGRNTLSANFFISFYP</sequence>
<evidence type="ECO:0000313" key="6">
    <source>
        <dbReference type="Proteomes" id="UP000005808"/>
    </source>
</evidence>
<feature type="domain" description="Transposase IS66 central" evidence="2">
    <location>
        <begin position="121"/>
        <end position="204"/>
    </location>
</feature>
<dbReference type="Pfam" id="PF13005">
    <property type="entry name" value="zf-IS66"/>
    <property type="match status" value="1"/>
</dbReference>
<dbReference type="Proteomes" id="UP000005808">
    <property type="component" value="Unassembled WGS sequence"/>
</dbReference>
<feature type="domain" description="Transposase IS66 zinc-finger binding" evidence="3">
    <location>
        <begin position="64"/>
        <end position="107"/>
    </location>
</feature>
<feature type="domain" description="Transposase TnpC homeodomain" evidence="4">
    <location>
        <begin position="8"/>
        <end position="56"/>
    </location>
</feature>
<evidence type="ECO:0000259" key="4">
    <source>
        <dbReference type="Pfam" id="PF13007"/>
    </source>
</evidence>
<dbReference type="PANTHER" id="PTHR33678">
    <property type="entry name" value="BLL1576 PROTEIN"/>
    <property type="match status" value="1"/>
</dbReference>
<dbReference type="InterPro" id="IPR052344">
    <property type="entry name" value="Transposase-related"/>
</dbReference>
<dbReference type="PANTHER" id="PTHR33678:SF1">
    <property type="entry name" value="BLL1576 PROTEIN"/>
    <property type="match status" value="1"/>
</dbReference>
<evidence type="ECO:0000259" key="2">
    <source>
        <dbReference type="Pfam" id="PF03050"/>
    </source>
</evidence>
<evidence type="ECO:0000259" key="3">
    <source>
        <dbReference type="Pfam" id="PF13005"/>
    </source>
</evidence>
<gene>
    <name evidence="5" type="ORF">OR16_26433</name>
</gene>
<feature type="region of interest" description="Disordered" evidence="1">
    <location>
        <begin position="27"/>
        <end position="54"/>
    </location>
</feature>
<dbReference type="InterPro" id="IPR004291">
    <property type="entry name" value="Transposase_IS66_central"/>
</dbReference>
<comment type="caution">
    <text evidence="5">The sequence shown here is derived from an EMBL/GenBank/DDBJ whole genome shotgun (WGS) entry which is preliminary data.</text>
</comment>
<evidence type="ECO:0000313" key="5">
    <source>
        <dbReference type="EMBL" id="EHP40350.1"/>
    </source>
</evidence>
<reference evidence="5 6" key="1">
    <citation type="journal article" date="2012" name="J. Bacteriol.">
        <title>De Novo Genome Project of Cupriavidus basilensis OR16.</title>
        <authorList>
            <person name="Cserhati M."/>
            <person name="Kriszt B."/>
            <person name="Szoboszlay S."/>
            <person name="Toth A."/>
            <person name="Szabo I."/>
            <person name="Tancsics A."/>
            <person name="Nagy I."/>
            <person name="Horvath B."/>
            <person name="Nagy I."/>
            <person name="Kukolya J."/>
        </authorList>
    </citation>
    <scope>NUCLEOTIDE SEQUENCE [LARGE SCALE GENOMIC DNA]</scope>
    <source>
        <strain evidence="5 6">OR16</strain>
    </source>
</reference>
<dbReference type="PATRIC" id="fig|1127483.3.peg.5279"/>
<dbReference type="EMBL" id="AHJE01000067">
    <property type="protein sequence ID" value="EHP40350.1"/>
    <property type="molecule type" value="Genomic_DNA"/>
</dbReference>
<proteinExistence type="predicted"/>
<dbReference type="NCBIfam" id="NF033517">
    <property type="entry name" value="transpos_IS66"/>
    <property type="match status" value="1"/>
</dbReference>
<evidence type="ECO:0000256" key="1">
    <source>
        <dbReference type="SAM" id="MobiDB-lite"/>
    </source>
</evidence>
<dbReference type="Pfam" id="PF13007">
    <property type="entry name" value="LZ_Tnp_IS66"/>
    <property type="match status" value="1"/>
</dbReference>
<accession>H1SAX3</accession>
<organism evidence="5 6">
    <name type="scientific">Cupriavidus basilensis OR16</name>
    <dbReference type="NCBI Taxonomy" id="1127483"/>
    <lineage>
        <taxon>Bacteria</taxon>
        <taxon>Pseudomonadati</taxon>
        <taxon>Pseudomonadota</taxon>
        <taxon>Betaproteobacteria</taxon>
        <taxon>Burkholderiales</taxon>
        <taxon>Burkholderiaceae</taxon>
        <taxon>Cupriavidus</taxon>
    </lineage>
</organism>
<protein>
    <submittedName>
        <fullName evidence="5">Transposase IS66</fullName>
    </submittedName>
</protein>
<dbReference type="Pfam" id="PF03050">
    <property type="entry name" value="DDE_Tnp_IS66"/>
    <property type="match status" value="1"/>
</dbReference>